<protein>
    <submittedName>
        <fullName evidence="1">Uncharacterized protein</fullName>
    </submittedName>
</protein>
<accession>A0A6J5NYT9</accession>
<dbReference type="EMBL" id="LR796720">
    <property type="protein sequence ID" value="CAB4162208.1"/>
    <property type="molecule type" value="Genomic_DNA"/>
</dbReference>
<sequence>MNKKLKAKFKLLQHWKKLWKTQPEMMKANLDGLIASRKALKGRKVKRVSQIIQRLPGAFQATESKQLMTEALEAEGLTPSPARLKRLRVYAVRYGLLAYDPGKKAWKKLLID</sequence>
<evidence type="ECO:0000313" key="1">
    <source>
        <dbReference type="EMBL" id="CAB4162208.1"/>
    </source>
</evidence>
<name>A0A6J5NYT9_9CAUD</name>
<gene>
    <name evidence="1" type="ORF">UFOVP779_19</name>
</gene>
<reference evidence="1" key="1">
    <citation type="submission" date="2020-04" db="EMBL/GenBank/DDBJ databases">
        <authorList>
            <person name="Chiriac C."/>
            <person name="Salcher M."/>
            <person name="Ghai R."/>
            <person name="Kavagutti S V."/>
        </authorList>
    </citation>
    <scope>NUCLEOTIDE SEQUENCE</scope>
</reference>
<proteinExistence type="predicted"/>
<organism evidence="1">
    <name type="scientific">uncultured Caudovirales phage</name>
    <dbReference type="NCBI Taxonomy" id="2100421"/>
    <lineage>
        <taxon>Viruses</taxon>
        <taxon>Duplodnaviria</taxon>
        <taxon>Heunggongvirae</taxon>
        <taxon>Uroviricota</taxon>
        <taxon>Caudoviricetes</taxon>
        <taxon>Peduoviridae</taxon>
        <taxon>Maltschvirus</taxon>
        <taxon>Maltschvirus maltsch</taxon>
    </lineage>
</organism>